<evidence type="ECO:0000313" key="12">
    <source>
        <dbReference type="Proteomes" id="UP001515500"/>
    </source>
</evidence>
<dbReference type="GO" id="GO:0046872">
    <property type="term" value="F:metal ion binding"/>
    <property type="evidence" value="ECO:0007669"/>
    <property type="project" value="UniProtKB-KW"/>
</dbReference>
<dbReference type="RefSeq" id="XP_039114931.1">
    <property type="nucleotide sequence ID" value="XM_039258997.1"/>
</dbReference>
<dbReference type="SUPFAM" id="SSF48056">
    <property type="entry name" value="Di-copper centre-containing domain"/>
    <property type="match status" value="1"/>
</dbReference>
<evidence type="ECO:0000256" key="4">
    <source>
        <dbReference type="ARBA" id="ARBA00023002"/>
    </source>
</evidence>
<evidence type="ECO:0000259" key="10">
    <source>
        <dbReference type="PROSITE" id="PS00497"/>
    </source>
</evidence>
<feature type="binding site" evidence="7">
    <location>
        <position position="371"/>
    </location>
    <ligand>
        <name>Cu cation</name>
        <dbReference type="ChEBI" id="CHEBI:23378"/>
        <label>B</label>
    </ligand>
</feature>
<dbReference type="Proteomes" id="UP001515500">
    <property type="component" value="Chromosome 19"/>
</dbReference>
<dbReference type="Pfam" id="PF00264">
    <property type="entry name" value="Tyrosinase"/>
    <property type="match status" value="1"/>
</dbReference>
<evidence type="ECO:0000256" key="9">
    <source>
        <dbReference type="PIRSR" id="PIRSR000290-3"/>
    </source>
</evidence>
<accession>A0AB40AKY1</accession>
<dbReference type="InterPro" id="IPR016213">
    <property type="entry name" value="Polyphenol_oxidase"/>
</dbReference>
<dbReference type="PANTHER" id="PTHR11474">
    <property type="entry name" value="TYROSINASE FAMILY MEMBER"/>
    <property type="match status" value="1"/>
</dbReference>
<keyword evidence="5 7" id="KW-0186">Copper</keyword>
<dbReference type="InterPro" id="IPR002227">
    <property type="entry name" value="Tyrosinase_Cu-bd"/>
</dbReference>
<proteinExistence type="inferred from homology"/>
<dbReference type="PIRSF" id="PIRSF000290">
    <property type="entry name" value="PPO_plant"/>
    <property type="match status" value="1"/>
</dbReference>
<dbReference type="InterPro" id="IPR050316">
    <property type="entry name" value="Tyrosinase/Hemocyanin"/>
</dbReference>
<protein>
    <submittedName>
        <fullName evidence="13">Polyphenol oxidase, chloroplastic-like</fullName>
    </submittedName>
</protein>
<feature type="domain" description="Tyrosinase copper-binding" evidence="10">
    <location>
        <begin position="207"/>
        <end position="224"/>
    </location>
</feature>
<feature type="cross-link" description="2'-(S-cysteinyl)-histidine (Cys-His)" evidence="9">
    <location>
        <begin position="190"/>
        <end position="207"/>
    </location>
</feature>
<feature type="binding site" evidence="7">
    <location>
        <position position="186"/>
    </location>
    <ligand>
        <name>Cu cation</name>
        <dbReference type="ChEBI" id="CHEBI:23378"/>
        <label>A</label>
    </ligand>
</feature>
<keyword evidence="3" id="KW-0883">Thioether bond</keyword>
<dbReference type="PANTHER" id="PTHR11474:SF76">
    <property type="entry name" value="SHKT DOMAIN-CONTAINING PROTEIN"/>
    <property type="match status" value="1"/>
</dbReference>
<keyword evidence="6 8" id="KW-1015">Disulfide bond</keyword>
<gene>
    <name evidence="13" type="primary">LOC120250204</name>
</gene>
<dbReference type="InterPro" id="IPR022740">
    <property type="entry name" value="Polyphenol_oxidase_C"/>
</dbReference>
<reference evidence="13" key="1">
    <citation type="submission" date="2025-08" db="UniProtKB">
        <authorList>
            <consortium name="RefSeq"/>
        </authorList>
    </citation>
    <scope>IDENTIFICATION</scope>
</reference>
<dbReference type="FunFam" id="1.10.1280.10:FF:000007">
    <property type="entry name" value="Polyphenol oxidase, chloroplastic"/>
    <property type="match status" value="1"/>
</dbReference>
<comment type="similarity">
    <text evidence="1">Belongs to the tyrosinase family.</text>
</comment>
<feature type="disulfide bond" evidence="8">
    <location>
        <begin position="110"/>
        <end position="123"/>
    </location>
</feature>
<evidence type="ECO:0000256" key="7">
    <source>
        <dbReference type="PIRSR" id="PIRSR000290-1"/>
    </source>
</evidence>
<comment type="cofactor">
    <cofactor evidence="7">
        <name>Cu(2+)</name>
        <dbReference type="ChEBI" id="CHEBI:29036"/>
    </cofactor>
    <text evidence="7">Binds 2 copper ions per subunit.</text>
</comment>
<sequence>MASMSTASNLPSPACSFFTNNQTRRLPPSPPQLAAVKTNHLLRRRLSCKAELGGKHSHDHDGENYYSHEMMKLDRRNMLIALGGGLYGAAATGTPHAKGLPIQPPDVSQCQLADGGGNQINCCPPYKSNSKIIDFKLPSPTSPMRVRPAAHLVNNEYLKKYRRAVQLMRELPASDPRNFMQQANVHCAYCDGAYDQVGFPDLELQVHNSWLFFPWHRYYLYFNERILGKLIGDETFALPYWNWDAQAGMRLPSIYTTPSTSLYDPLRDAKHQPPTVIDLDYNLVDQNLPDQEQIDQNLTIMYRQVVANKTPELFLGAAYRRGDQPNPGAGSLENVPHGPVHLWTGDRTQPNIEDMGTFYSAGRDPIFFAHHGNIDRLWYIWQTKVAAKNNTGFKDKDWLDAAFLFYDENAQLVRVKVRDCLDNKLLRYTYQEVDIPWLRKRPTPKAARAAARSAITEATFPLTLTAAASATVKRPRVGRSQSEKAAETEVLVVEGIQFPRDKAIKFDVFINAPSDFGQMRANASEFVGSFVNVAHTHRSTDSQMAVGRTRLKLSITESLDDIGADGDENIIVTLVPRTGTENVIIGGLSIDFSSSA</sequence>
<dbReference type="PROSITE" id="PS00498">
    <property type="entry name" value="TYROSINASE_2"/>
    <property type="match status" value="1"/>
</dbReference>
<dbReference type="InterPro" id="IPR008922">
    <property type="entry name" value="Di-copper_centre_dom_sf"/>
</dbReference>
<keyword evidence="12" id="KW-1185">Reference proteome</keyword>
<feature type="binding site" evidence="7">
    <location>
        <position position="216"/>
    </location>
    <ligand>
        <name>Cu cation</name>
        <dbReference type="ChEBI" id="CHEBI:23378"/>
        <label>A</label>
    </ligand>
</feature>
<dbReference type="PRINTS" id="PR00092">
    <property type="entry name" value="TYROSINASE"/>
</dbReference>
<name>A0AB40AKY1_DIOCR</name>
<dbReference type="Gene3D" id="1.10.1280.10">
    <property type="entry name" value="Di-copper center containing domain from catechol oxidase"/>
    <property type="match status" value="1"/>
</dbReference>
<feature type="domain" description="Tyrosinase copper-binding" evidence="11">
    <location>
        <begin position="364"/>
        <end position="375"/>
    </location>
</feature>
<evidence type="ECO:0000256" key="8">
    <source>
        <dbReference type="PIRSR" id="PIRSR000290-2"/>
    </source>
</evidence>
<feature type="binding site" evidence="7">
    <location>
        <position position="337"/>
    </location>
    <ligand>
        <name>Cu cation</name>
        <dbReference type="ChEBI" id="CHEBI:23378"/>
        <label>B</label>
    </ligand>
</feature>
<keyword evidence="2 7" id="KW-0479">Metal-binding</keyword>
<evidence type="ECO:0000256" key="3">
    <source>
        <dbReference type="ARBA" id="ARBA00022784"/>
    </source>
</evidence>
<evidence type="ECO:0000256" key="5">
    <source>
        <dbReference type="ARBA" id="ARBA00023008"/>
    </source>
</evidence>
<feature type="binding site" evidence="7">
    <location>
        <position position="341"/>
    </location>
    <ligand>
        <name>Cu cation</name>
        <dbReference type="ChEBI" id="CHEBI:23378"/>
        <label>B</label>
    </ligand>
</feature>
<evidence type="ECO:0000259" key="11">
    <source>
        <dbReference type="PROSITE" id="PS00498"/>
    </source>
</evidence>
<keyword evidence="4" id="KW-0560">Oxidoreductase</keyword>
<dbReference type="GO" id="GO:0046148">
    <property type="term" value="P:pigment biosynthetic process"/>
    <property type="evidence" value="ECO:0007669"/>
    <property type="project" value="InterPro"/>
</dbReference>
<organism evidence="12 13">
    <name type="scientific">Dioscorea cayennensis subsp. rotundata</name>
    <name type="common">White Guinea yam</name>
    <name type="synonym">Dioscorea rotundata</name>
    <dbReference type="NCBI Taxonomy" id="55577"/>
    <lineage>
        <taxon>Eukaryota</taxon>
        <taxon>Viridiplantae</taxon>
        <taxon>Streptophyta</taxon>
        <taxon>Embryophyta</taxon>
        <taxon>Tracheophyta</taxon>
        <taxon>Spermatophyta</taxon>
        <taxon>Magnoliopsida</taxon>
        <taxon>Liliopsida</taxon>
        <taxon>Dioscoreales</taxon>
        <taxon>Dioscoreaceae</taxon>
        <taxon>Dioscorea</taxon>
    </lineage>
</organism>
<feature type="binding site" evidence="7">
    <location>
        <position position="207"/>
    </location>
    <ligand>
        <name>Cu cation</name>
        <dbReference type="ChEBI" id="CHEBI:23378"/>
        <label>A</label>
    </ligand>
</feature>
<dbReference type="InterPro" id="IPR022739">
    <property type="entry name" value="Polyphenol_oxidase_cen"/>
</dbReference>
<evidence type="ECO:0000256" key="2">
    <source>
        <dbReference type="ARBA" id="ARBA00022723"/>
    </source>
</evidence>
<evidence type="ECO:0000256" key="1">
    <source>
        <dbReference type="ARBA" id="ARBA00009928"/>
    </source>
</evidence>
<evidence type="ECO:0000313" key="13">
    <source>
        <dbReference type="RefSeq" id="XP_039114931.1"/>
    </source>
</evidence>
<evidence type="ECO:0000256" key="6">
    <source>
        <dbReference type="ARBA" id="ARBA00023157"/>
    </source>
</evidence>
<dbReference type="Pfam" id="PF12143">
    <property type="entry name" value="PPO1_KFDV"/>
    <property type="match status" value="1"/>
</dbReference>
<dbReference type="GO" id="GO:0004097">
    <property type="term" value="F:catechol oxidase activity"/>
    <property type="evidence" value="ECO:0007669"/>
    <property type="project" value="InterPro"/>
</dbReference>
<dbReference type="AlphaFoldDB" id="A0AB40AKY1"/>
<dbReference type="GeneID" id="120250204"/>
<dbReference type="PROSITE" id="PS00497">
    <property type="entry name" value="TYROSINASE_1"/>
    <property type="match status" value="1"/>
</dbReference>
<feature type="disulfide bond" evidence="8">
    <location>
        <begin position="122"/>
        <end position="187"/>
    </location>
</feature>
<dbReference type="Pfam" id="PF12142">
    <property type="entry name" value="PPO1_DWL"/>
    <property type="match status" value="1"/>
</dbReference>